<dbReference type="AlphaFoldDB" id="A0A0K0D085"/>
<keyword evidence="1" id="KW-1185">Reference proteome</keyword>
<evidence type="ECO:0000313" key="2">
    <source>
        <dbReference type="WBParaSite" id="ACAC_0000346401-mRNA-1"/>
    </source>
</evidence>
<reference evidence="1" key="1">
    <citation type="submission" date="2012-09" db="EMBL/GenBank/DDBJ databases">
        <authorList>
            <person name="Martin A.A."/>
        </authorList>
    </citation>
    <scope>NUCLEOTIDE SEQUENCE</scope>
</reference>
<name>A0A0K0D085_ANGCA</name>
<reference evidence="2" key="2">
    <citation type="submission" date="2017-02" db="UniProtKB">
        <authorList>
            <consortium name="WormBaseParasite"/>
        </authorList>
    </citation>
    <scope>IDENTIFICATION</scope>
</reference>
<evidence type="ECO:0000313" key="1">
    <source>
        <dbReference type="Proteomes" id="UP000035642"/>
    </source>
</evidence>
<dbReference type="WBParaSite" id="ACAC_0000346401-mRNA-1">
    <property type="protein sequence ID" value="ACAC_0000346401-mRNA-1"/>
    <property type="gene ID" value="ACAC_0000346401"/>
</dbReference>
<protein>
    <submittedName>
        <fullName evidence="2">Reverse transcriptase domain-containing protein</fullName>
    </submittedName>
</protein>
<organism evidence="1 2">
    <name type="scientific">Angiostrongylus cantonensis</name>
    <name type="common">Rat lungworm</name>
    <dbReference type="NCBI Taxonomy" id="6313"/>
    <lineage>
        <taxon>Eukaryota</taxon>
        <taxon>Metazoa</taxon>
        <taxon>Ecdysozoa</taxon>
        <taxon>Nematoda</taxon>
        <taxon>Chromadorea</taxon>
        <taxon>Rhabditida</taxon>
        <taxon>Rhabditina</taxon>
        <taxon>Rhabditomorpha</taxon>
        <taxon>Strongyloidea</taxon>
        <taxon>Metastrongylidae</taxon>
        <taxon>Angiostrongylus</taxon>
    </lineage>
</organism>
<sequence>MELFDDAALYTNVTNDSAMQAIRELLERHEEAINMYGFSIQQLIVFLKVCLNYRNFRWSGKYCAQMEGWQWDSDWHQRLP</sequence>
<dbReference type="Proteomes" id="UP000035642">
    <property type="component" value="Unassembled WGS sequence"/>
</dbReference>
<accession>A0A0K0D085</accession>
<proteinExistence type="predicted"/>